<keyword evidence="4" id="KW-0489">Methyltransferase</keyword>
<evidence type="ECO:0000313" key="4">
    <source>
        <dbReference type="EMBL" id="PPV14659.1"/>
    </source>
</evidence>
<evidence type="ECO:0000313" key="5">
    <source>
        <dbReference type="Proteomes" id="UP000238081"/>
    </source>
</evidence>
<evidence type="ECO:0000259" key="3">
    <source>
        <dbReference type="Pfam" id="PF08241"/>
    </source>
</evidence>
<dbReference type="InterPro" id="IPR013216">
    <property type="entry name" value="Methyltransf_11"/>
</dbReference>
<reference evidence="4 5" key="1">
    <citation type="submission" date="2016-01" db="EMBL/GenBank/DDBJ databases">
        <title>Characterization of the Clostridium difficile lineages that are prevalent in Hong Kong and China.</title>
        <authorList>
            <person name="Kwok J.S.-L."/>
            <person name="Lam W.-Y."/>
            <person name="Ip M."/>
            <person name="Chan T.-F."/>
            <person name="Hawkey P.M."/>
            <person name="Tsui S.K.-W."/>
        </authorList>
    </citation>
    <scope>NUCLEOTIDE SEQUENCE [LARGE SCALE GENOMIC DNA]</scope>
    <source>
        <strain evidence="4 5">300064</strain>
    </source>
</reference>
<dbReference type="InterPro" id="IPR026669">
    <property type="entry name" value="Arsenite_MeTrfase-like"/>
</dbReference>
<name>A0A2S7FAT1_CLOBU</name>
<dbReference type="Gene3D" id="3.40.50.150">
    <property type="entry name" value="Vaccinia Virus protein VP39"/>
    <property type="match status" value="1"/>
</dbReference>
<proteinExistence type="predicted"/>
<dbReference type="Proteomes" id="UP000238081">
    <property type="component" value="Unassembled WGS sequence"/>
</dbReference>
<keyword evidence="2" id="KW-0949">S-adenosyl-L-methionine</keyword>
<comment type="caution">
    <text evidence="4">The sequence shown here is derived from an EMBL/GenBank/DDBJ whole genome shotgun (WGS) entry which is preliminary data.</text>
</comment>
<dbReference type="PANTHER" id="PTHR43675:SF8">
    <property type="entry name" value="ARSENITE METHYLTRANSFERASE"/>
    <property type="match status" value="1"/>
</dbReference>
<dbReference type="GO" id="GO:0008757">
    <property type="term" value="F:S-adenosylmethionine-dependent methyltransferase activity"/>
    <property type="evidence" value="ECO:0007669"/>
    <property type="project" value="InterPro"/>
</dbReference>
<evidence type="ECO:0000256" key="2">
    <source>
        <dbReference type="ARBA" id="ARBA00022691"/>
    </source>
</evidence>
<evidence type="ECO:0000256" key="1">
    <source>
        <dbReference type="ARBA" id="ARBA00022679"/>
    </source>
</evidence>
<dbReference type="InterPro" id="IPR029063">
    <property type="entry name" value="SAM-dependent_MTases_sf"/>
</dbReference>
<dbReference type="EMBL" id="LRDH01000107">
    <property type="protein sequence ID" value="PPV14659.1"/>
    <property type="molecule type" value="Genomic_DNA"/>
</dbReference>
<dbReference type="AlphaFoldDB" id="A0A2S7FAT1"/>
<feature type="domain" description="Methyltransferase type 11" evidence="3">
    <location>
        <begin position="44"/>
        <end position="141"/>
    </location>
</feature>
<dbReference type="SUPFAM" id="SSF53335">
    <property type="entry name" value="S-adenosyl-L-methionine-dependent methyltransferases"/>
    <property type="match status" value="1"/>
</dbReference>
<protein>
    <submittedName>
        <fullName evidence="4">Methyltransferase type 11</fullName>
    </submittedName>
</protein>
<keyword evidence="1 4" id="KW-0808">Transferase</keyword>
<accession>A0A2S7FAT1</accession>
<dbReference type="GO" id="GO:0032259">
    <property type="term" value="P:methylation"/>
    <property type="evidence" value="ECO:0007669"/>
    <property type="project" value="UniProtKB-KW"/>
</dbReference>
<dbReference type="CDD" id="cd02440">
    <property type="entry name" value="AdoMet_MTases"/>
    <property type="match status" value="1"/>
</dbReference>
<gene>
    <name evidence="4" type="ORF">AWN73_02815</name>
</gene>
<dbReference type="PANTHER" id="PTHR43675">
    <property type="entry name" value="ARSENITE METHYLTRANSFERASE"/>
    <property type="match status" value="1"/>
</dbReference>
<sequence length="224" mass="26056">MINNRKDIWGNLHSQSKFRPKYPSEIVVQYVFRNFKRDGKTKILDLGCGAGRHVFFMANENINTYGVDISKEGVEYTNEVLRKLKLKGTIVEGIISKLPYESNFFDGLISCGVLYYCTMDEIKKSVKEIYRVLKNNGKALIVVRTTEDYRYGNGEEVEKNTFIINEKDEDKCAFNENGLIMHFFTKDEIEKLFKEFKSVTIDKIEETSCNGRFKDSNFLIKLEK</sequence>
<dbReference type="Pfam" id="PF08241">
    <property type="entry name" value="Methyltransf_11"/>
    <property type="match status" value="1"/>
</dbReference>
<organism evidence="4 5">
    <name type="scientific">Clostridium butyricum</name>
    <dbReference type="NCBI Taxonomy" id="1492"/>
    <lineage>
        <taxon>Bacteria</taxon>
        <taxon>Bacillati</taxon>
        <taxon>Bacillota</taxon>
        <taxon>Clostridia</taxon>
        <taxon>Eubacteriales</taxon>
        <taxon>Clostridiaceae</taxon>
        <taxon>Clostridium</taxon>
    </lineage>
</organism>
<dbReference type="RefSeq" id="WP_003408679.1">
    <property type="nucleotide sequence ID" value="NZ_CP013239.1"/>
</dbReference>